<dbReference type="Pfam" id="PF06030">
    <property type="entry name" value="WxLIP_PGBD"/>
    <property type="match status" value="1"/>
</dbReference>
<feature type="transmembrane region" description="Helical" evidence="1">
    <location>
        <begin position="308"/>
        <end position="331"/>
    </location>
</feature>
<feature type="chain" id="PRO_5003918894" evidence="2">
    <location>
        <begin position="26"/>
        <end position="333"/>
    </location>
</feature>
<reference evidence="6" key="1">
    <citation type="journal article" date="2013" name="Genome Announc.">
        <title>Complete Chromosome Sequence of Carnobacterium maltaromaticum LMA 28.</title>
        <authorList>
            <person name="Cailliez-Grimal C."/>
            <person name="Chaillou S."/>
            <person name="Anba-Mondoloni J."/>
            <person name="Loux V."/>
            <person name="Afzal M.I."/>
            <person name="Rahman A."/>
            <person name="Kergourlay G."/>
            <person name="Champomier-Verges M.C."/>
            <person name="Zagorec M."/>
            <person name="Dalgaard P."/>
            <person name="Leisner J.J."/>
            <person name="Prevost H."/>
            <person name="Revol-Junelles A.M."/>
            <person name="Borges F."/>
        </authorList>
    </citation>
    <scope>NUCLEOTIDE SEQUENCE</scope>
    <source>
        <strain evidence="6">LMA28</strain>
    </source>
</reference>
<dbReference type="AlphaFoldDB" id="K8E1J8"/>
<feature type="domain" description="WxL Interacting Protein peptidoglycan binding" evidence="3">
    <location>
        <begin position="30"/>
        <end position="149"/>
    </location>
</feature>
<dbReference type="Proteomes" id="UP000000212">
    <property type="component" value="Chromosome"/>
</dbReference>
<keyword evidence="1" id="KW-0812">Transmembrane</keyword>
<dbReference type="EMBL" id="HE999757">
    <property type="protein sequence ID" value="CCO09707.2"/>
    <property type="molecule type" value="Genomic_DNA"/>
</dbReference>
<feature type="signal peptide" evidence="2">
    <location>
        <begin position="1"/>
        <end position="25"/>
    </location>
</feature>
<dbReference type="InterPro" id="IPR021759">
    <property type="entry name" value="WxLIP_HBD"/>
</dbReference>
<dbReference type="KEGG" id="cml:BN424_224"/>
<evidence type="ECO:0000259" key="3">
    <source>
        <dbReference type="Pfam" id="PF06030"/>
    </source>
</evidence>
<dbReference type="RefSeq" id="WP_015075283.1">
    <property type="nucleotide sequence ID" value="NC_019425.2"/>
</dbReference>
<evidence type="ECO:0000313" key="5">
    <source>
        <dbReference type="EMBL" id="CCO09707.2"/>
    </source>
</evidence>
<protein>
    <submittedName>
        <fullName evidence="5">Uncharacterized protein</fullName>
    </submittedName>
</protein>
<dbReference type="eggNOG" id="COG4072">
    <property type="taxonomic scope" value="Bacteria"/>
</dbReference>
<feature type="domain" description="WxL Interacting Protein host binding" evidence="4">
    <location>
        <begin position="160"/>
        <end position="296"/>
    </location>
</feature>
<keyword evidence="2" id="KW-0732">Signal</keyword>
<accession>K8E1J8</accession>
<keyword evidence="1" id="KW-0472">Membrane</keyword>
<keyword evidence="6" id="KW-1185">Reference proteome</keyword>
<organism evidence="5 6">
    <name type="scientific">Carnobacterium maltaromaticum LMA28</name>
    <dbReference type="NCBI Taxonomy" id="1234679"/>
    <lineage>
        <taxon>Bacteria</taxon>
        <taxon>Bacillati</taxon>
        <taxon>Bacillota</taxon>
        <taxon>Bacilli</taxon>
        <taxon>Lactobacillales</taxon>
        <taxon>Carnobacteriaceae</taxon>
        <taxon>Carnobacterium</taxon>
    </lineage>
</organism>
<evidence type="ECO:0000256" key="2">
    <source>
        <dbReference type="SAM" id="SignalP"/>
    </source>
</evidence>
<dbReference type="InterPro" id="IPR010317">
    <property type="entry name" value="WxLIP_PGBD"/>
</dbReference>
<evidence type="ECO:0000256" key="1">
    <source>
        <dbReference type="SAM" id="Phobius"/>
    </source>
</evidence>
<dbReference type="Pfam" id="PF11797">
    <property type="entry name" value="WxLIP_HBD"/>
    <property type="match status" value="1"/>
</dbReference>
<evidence type="ECO:0000259" key="4">
    <source>
        <dbReference type="Pfam" id="PF11797"/>
    </source>
</evidence>
<keyword evidence="1" id="KW-1133">Transmembrane helix</keyword>
<gene>
    <name evidence="5" type="ORF">BN424_224</name>
</gene>
<name>K8E1J8_CARML</name>
<proteinExistence type="predicted"/>
<evidence type="ECO:0000313" key="6">
    <source>
        <dbReference type="Proteomes" id="UP000000212"/>
    </source>
</evidence>
<dbReference type="STRING" id="1234679.BN424_224"/>
<dbReference type="HOGENOM" id="CLU_051987_2_0_9"/>
<sequence>MKKKFLIVLSIIFICIISFPKESQADSMAYSVKADIPENQIDKAKTYFDLKMAPGQRQEISLTVSNSGDEETSIFITPNNATTNQNGVIDYSEEKAKLDSTLKIPLTSIISGKQEVKLNPKETKQVTFVIQMPEKEYSGDILGGFYIQKKVDDTKAKKDESVQIKNQYSYVIGIRLNETDTMVSPKIKLNKVKPALENYRTAITANIQNTESKIINDLDINASVTKQDSTTVLHETNKKGLSMAPNSNFDYPISWDNEQLNPGKYTVHIKAKSGDADWNFDKNFEIKSDVSTKLNKEAVEVVKPEPNWIMIISIIVGIVILIGALLIFMIIKK</sequence>